<dbReference type="Proteomes" id="UP001360953">
    <property type="component" value="Unassembled WGS sequence"/>
</dbReference>
<evidence type="ECO:0000313" key="2">
    <source>
        <dbReference type="EMBL" id="KAK7544073.1"/>
    </source>
</evidence>
<protein>
    <recommendedName>
        <fullName evidence="4">Secreted protein</fullName>
    </recommendedName>
</protein>
<evidence type="ECO:0000313" key="3">
    <source>
        <dbReference type="Proteomes" id="UP001360953"/>
    </source>
</evidence>
<comment type="caution">
    <text evidence="2">The sequence shown here is derived from an EMBL/GenBank/DDBJ whole genome shotgun (WGS) entry which is preliminary data.</text>
</comment>
<keyword evidence="1" id="KW-0732">Signal</keyword>
<dbReference type="EMBL" id="JBBPEH010000001">
    <property type="protein sequence ID" value="KAK7544073.1"/>
    <property type="molecule type" value="Genomic_DNA"/>
</dbReference>
<gene>
    <name evidence="2" type="ORF">J3D65DRAFT_608405</name>
</gene>
<sequence length="77" mass="8141">MDAPPAQRLCLIDKMLTLLATATYALSRGMGSGGAAAAAAASERRNGCYIGKSNGTAGGLRMMKARRRMMRRVEAHV</sequence>
<accession>A0ABR1M867</accession>
<proteinExistence type="predicted"/>
<evidence type="ECO:0000256" key="1">
    <source>
        <dbReference type="SAM" id="SignalP"/>
    </source>
</evidence>
<keyword evidence="3" id="KW-1185">Reference proteome</keyword>
<name>A0ABR1M867_9PEZI</name>
<evidence type="ECO:0008006" key="4">
    <source>
        <dbReference type="Google" id="ProtNLM"/>
    </source>
</evidence>
<feature type="signal peptide" evidence="1">
    <location>
        <begin position="1"/>
        <end position="27"/>
    </location>
</feature>
<reference evidence="2 3" key="1">
    <citation type="submission" date="2024-04" db="EMBL/GenBank/DDBJ databases">
        <title>Phyllosticta paracitricarpa is synonymous to the EU quarantine fungus P. citricarpa based on phylogenomic analyses.</title>
        <authorList>
            <consortium name="Lawrence Berkeley National Laboratory"/>
            <person name="Van ingen-buijs V.A."/>
            <person name="Van westerhoven A.C."/>
            <person name="Haridas S."/>
            <person name="Skiadas P."/>
            <person name="Martin F."/>
            <person name="Groenewald J.Z."/>
            <person name="Crous P.W."/>
            <person name="Seidl M.F."/>
        </authorList>
    </citation>
    <scope>NUCLEOTIDE SEQUENCE [LARGE SCALE GENOMIC DNA]</scope>
    <source>
        <strain evidence="2 3">CPC 17464</strain>
    </source>
</reference>
<dbReference type="GeneID" id="92031484"/>
<dbReference type="RefSeq" id="XP_066659308.1">
    <property type="nucleotide sequence ID" value="XM_066798578.1"/>
</dbReference>
<feature type="chain" id="PRO_5045279698" description="Secreted protein" evidence="1">
    <location>
        <begin position="28"/>
        <end position="77"/>
    </location>
</feature>
<feature type="non-terminal residue" evidence="2">
    <location>
        <position position="1"/>
    </location>
</feature>
<organism evidence="2 3">
    <name type="scientific">Phyllosticta citribraziliensis</name>
    <dbReference type="NCBI Taxonomy" id="989973"/>
    <lineage>
        <taxon>Eukaryota</taxon>
        <taxon>Fungi</taxon>
        <taxon>Dikarya</taxon>
        <taxon>Ascomycota</taxon>
        <taxon>Pezizomycotina</taxon>
        <taxon>Dothideomycetes</taxon>
        <taxon>Dothideomycetes incertae sedis</taxon>
        <taxon>Botryosphaeriales</taxon>
        <taxon>Phyllostictaceae</taxon>
        <taxon>Phyllosticta</taxon>
    </lineage>
</organism>